<sequence length="311" mass="36195">MAEIKHYVFFDFEMLCSNTGMSFTDMEAIRLGAVKYDLNTHSLTSFDQYIKPKNSAPLSRFCQNLTGITDDDLSLAKTFPDVLEEFLTWIGGVKKTQFFSWSKSDLSRLKLDSEFHATPEATIRKIEQRYVDLQAVMAKRVTKSQFSVENALKLYGLEFYGEPHNPMYDAYNTFRIYMSFNTMPIQSDLIMVKQFISDEIESYDPIAVNRLVKHHLKQDIESISSQLTEISRMRDAYKFLKKSSHLVEKFDNVVINRSGIFSPELTSDVQLFQQLFNNLVDSYKEHYRHNSKVIIFDDHTINKLIHLSHAI</sequence>
<keyword evidence="6" id="KW-1185">Reference proteome</keyword>
<dbReference type="SUPFAM" id="SSF53098">
    <property type="entry name" value="Ribonuclease H-like"/>
    <property type="match status" value="1"/>
</dbReference>
<dbReference type="PANTHER" id="PTHR23044:SF61">
    <property type="entry name" value="3'-5' EXORIBONUCLEASE 1-RELATED"/>
    <property type="match status" value="1"/>
</dbReference>
<protein>
    <submittedName>
        <fullName evidence="5">Exonuclease domain-containing protein</fullName>
    </submittedName>
</protein>
<dbReference type="InterPro" id="IPR051274">
    <property type="entry name" value="3-5_Exoribonuclease"/>
</dbReference>
<organism evidence="5 6">
    <name type="scientific">Bacillus suaedaesalsae</name>
    <dbReference type="NCBI Taxonomy" id="2810349"/>
    <lineage>
        <taxon>Bacteria</taxon>
        <taxon>Bacillati</taxon>
        <taxon>Bacillota</taxon>
        <taxon>Bacilli</taxon>
        <taxon>Bacillales</taxon>
        <taxon>Bacillaceae</taxon>
        <taxon>Bacillus</taxon>
    </lineage>
</organism>
<keyword evidence="1" id="KW-0540">Nuclease</keyword>
<accession>A0ABS2DLV7</accession>
<proteinExistence type="predicted"/>
<dbReference type="InterPro" id="IPR036397">
    <property type="entry name" value="RNaseH_sf"/>
</dbReference>
<evidence type="ECO:0000259" key="4">
    <source>
        <dbReference type="SMART" id="SM00479"/>
    </source>
</evidence>
<dbReference type="EMBL" id="JAFELM010000043">
    <property type="protein sequence ID" value="MBM6619479.1"/>
    <property type="molecule type" value="Genomic_DNA"/>
</dbReference>
<evidence type="ECO:0000256" key="3">
    <source>
        <dbReference type="ARBA" id="ARBA00022839"/>
    </source>
</evidence>
<dbReference type="CDD" id="cd06133">
    <property type="entry name" value="ERI-1_3'hExo_like"/>
    <property type="match status" value="1"/>
</dbReference>
<reference evidence="5 6" key="1">
    <citation type="submission" date="2021-02" db="EMBL/GenBank/DDBJ databases">
        <title>Bacillus sp. RD4P76, an endophyte from a halophyte.</title>
        <authorList>
            <person name="Sun J.-Q."/>
        </authorList>
    </citation>
    <scope>NUCLEOTIDE SEQUENCE [LARGE SCALE GENOMIC DNA]</scope>
    <source>
        <strain evidence="5 6">RD4P76</strain>
    </source>
</reference>
<dbReference type="Proteomes" id="UP001518925">
    <property type="component" value="Unassembled WGS sequence"/>
</dbReference>
<keyword evidence="2" id="KW-0378">Hydrolase</keyword>
<keyword evidence="3 5" id="KW-0269">Exonuclease</keyword>
<feature type="domain" description="Exonuclease" evidence="4">
    <location>
        <begin position="6"/>
        <end position="186"/>
    </location>
</feature>
<dbReference type="InterPro" id="IPR013520">
    <property type="entry name" value="Ribonucl_H"/>
</dbReference>
<dbReference type="Pfam" id="PF00929">
    <property type="entry name" value="RNase_T"/>
    <property type="match status" value="1"/>
</dbReference>
<dbReference type="Gene3D" id="3.30.420.10">
    <property type="entry name" value="Ribonuclease H-like superfamily/Ribonuclease H"/>
    <property type="match status" value="1"/>
</dbReference>
<name>A0ABS2DLV7_9BACI</name>
<evidence type="ECO:0000256" key="1">
    <source>
        <dbReference type="ARBA" id="ARBA00022722"/>
    </source>
</evidence>
<evidence type="ECO:0000313" key="5">
    <source>
        <dbReference type="EMBL" id="MBM6619479.1"/>
    </source>
</evidence>
<evidence type="ECO:0000256" key="2">
    <source>
        <dbReference type="ARBA" id="ARBA00022801"/>
    </source>
</evidence>
<gene>
    <name evidence="5" type="ORF">JR050_17595</name>
</gene>
<comment type="caution">
    <text evidence="5">The sequence shown here is derived from an EMBL/GenBank/DDBJ whole genome shotgun (WGS) entry which is preliminary data.</text>
</comment>
<dbReference type="InterPro" id="IPR047201">
    <property type="entry name" value="ERI-1_3'hExo-like"/>
</dbReference>
<evidence type="ECO:0000313" key="6">
    <source>
        <dbReference type="Proteomes" id="UP001518925"/>
    </source>
</evidence>
<dbReference type="RefSeq" id="WP_204204953.1">
    <property type="nucleotide sequence ID" value="NZ_JAFELM010000043.1"/>
</dbReference>
<dbReference type="SMART" id="SM00479">
    <property type="entry name" value="EXOIII"/>
    <property type="match status" value="1"/>
</dbReference>
<dbReference type="InterPro" id="IPR012337">
    <property type="entry name" value="RNaseH-like_sf"/>
</dbReference>
<dbReference type="GO" id="GO:0004527">
    <property type="term" value="F:exonuclease activity"/>
    <property type="evidence" value="ECO:0007669"/>
    <property type="project" value="UniProtKB-KW"/>
</dbReference>
<dbReference type="PANTHER" id="PTHR23044">
    <property type="entry name" value="3'-5' EXONUCLEASE ERI1-RELATED"/>
    <property type="match status" value="1"/>
</dbReference>